<dbReference type="GO" id="GO:0004550">
    <property type="term" value="F:nucleoside diphosphate kinase activity"/>
    <property type="evidence" value="ECO:0007669"/>
    <property type="project" value="UniProtKB-UniRule"/>
</dbReference>
<dbReference type="CDD" id="cd04413">
    <property type="entry name" value="NDPk_I"/>
    <property type="match status" value="1"/>
</dbReference>
<protein>
    <recommendedName>
        <fullName evidence="7">Nucleoside diphosphate kinase</fullName>
        <shortName evidence="7">NDK</shortName>
        <shortName evidence="7">NDP kinase</shortName>
        <ecNumber evidence="7">2.7.4.6</ecNumber>
    </recommendedName>
    <alternativeName>
        <fullName evidence="7">Nucleoside-2-P kinase</fullName>
    </alternativeName>
</protein>
<keyword evidence="3 7" id="KW-0808">Transferase</keyword>
<gene>
    <name evidence="7" type="primary">ndk</name>
    <name evidence="11" type="ORF">COY16_02585</name>
</gene>
<reference evidence="12" key="1">
    <citation type="submission" date="2017-09" db="EMBL/GenBank/DDBJ databases">
        <title>Depth-based differentiation of microbial function through sediment-hosted aquifers and enrichment of novel symbionts in the deep terrestrial subsurface.</title>
        <authorList>
            <person name="Probst A.J."/>
            <person name="Ladd B."/>
            <person name="Jarett J.K."/>
            <person name="Geller-Mcgrath D.E."/>
            <person name="Sieber C.M.K."/>
            <person name="Emerson J.B."/>
            <person name="Anantharaman K."/>
            <person name="Thomas B.C."/>
            <person name="Malmstrom R."/>
            <person name="Stieglmeier M."/>
            <person name="Klingl A."/>
            <person name="Woyke T."/>
            <person name="Ryan C.M."/>
            <person name="Banfield J.F."/>
        </authorList>
    </citation>
    <scope>NUCLEOTIDE SEQUENCE [LARGE SCALE GENOMIC DNA]</scope>
</reference>
<evidence type="ECO:0000313" key="12">
    <source>
        <dbReference type="Proteomes" id="UP000228503"/>
    </source>
</evidence>
<evidence type="ECO:0000259" key="10">
    <source>
        <dbReference type="SMART" id="SM00562"/>
    </source>
</evidence>
<comment type="subunit">
    <text evidence="7">Homotetramer.</text>
</comment>
<evidence type="ECO:0000256" key="7">
    <source>
        <dbReference type="HAMAP-Rule" id="MF_00451"/>
    </source>
</evidence>
<keyword evidence="7" id="KW-0067">ATP-binding</keyword>
<evidence type="ECO:0000256" key="6">
    <source>
        <dbReference type="ARBA" id="ARBA00047945"/>
    </source>
</evidence>
<keyword evidence="4 7" id="KW-0418">Kinase</keyword>
<sequence>MEKTVVLIKPDGVQKKYVGEIISRLEKKGFTMVSGKLVMLNESLLRTWYAHHVDKPFFPDIVSYMTSGPVMAMIWEGDNVVSVVREMAGVTDSSKADKGTIRGDLGEDIQRNVVHISDAVESAQKEIGLLFTPQDILE</sequence>
<evidence type="ECO:0000256" key="5">
    <source>
        <dbReference type="ARBA" id="ARBA00024802"/>
    </source>
</evidence>
<comment type="subcellular location">
    <subcellularLocation>
        <location evidence="7">Cytoplasm</location>
    </subcellularLocation>
</comment>
<feature type="domain" description="Nucleoside diphosphate kinase-like" evidence="10">
    <location>
        <begin position="1"/>
        <end position="138"/>
    </location>
</feature>
<evidence type="ECO:0000256" key="3">
    <source>
        <dbReference type="ARBA" id="ARBA00022679"/>
    </source>
</evidence>
<comment type="catalytic activity">
    <reaction evidence="6">
        <text>dZDP + ATP = dZTP + ADP</text>
        <dbReference type="Rhea" id="RHEA:67644"/>
        <dbReference type="ChEBI" id="CHEBI:30616"/>
        <dbReference type="ChEBI" id="CHEBI:172929"/>
        <dbReference type="ChEBI" id="CHEBI:172931"/>
        <dbReference type="ChEBI" id="CHEBI:456216"/>
    </reaction>
</comment>
<feature type="binding site" evidence="7 8">
    <location>
        <position position="9"/>
    </location>
    <ligand>
        <name>ATP</name>
        <dbReference type="ChEBI" id="CHEBI:30616"/>
    </ligand>
</feature>
<feature type="binding site" evidence="7 8">
    <location>
        <position position="57"/>
    </location>
    <ligand>
        <name>ATP</name>
        <dbReference type="ChEBI" id="CHEBI:30616"/>
    </ligand>
</feature>
<keyword evidence="7" id="KW-0547">Nucleotide-binding</keyword>
<evidence type="ECO:0000256" key="8">
    <source>
        <dbReference type="PROSITE-ProRule" id="PRU00706"/>
    </source>
</evidence>
<dbReference type="GO" id="GO:0006183">
    <property type="term" value="P:GTP biosynthetic process"/>
    <property type="evidence" value="ECO:0007669"/>
    <property type="project" value="UniProtKB-UniRule"/>
</dbReference>
<evidence type="ECO:0000313" key="11">
    <source>
        <dbReference type="EMBL" id="PIZ63238.1"/>
    </source>
</evidence>
<dbReference type="Pfam" id="PF00334">
    <property type="entry name" value="NDK"/>
    <property type="match status" value="1"/>
</dbReference>
<organism evidence="11 12">
    <name type="scientific">Candidatus Roizmanbacteria bacterium CG_4_10_14_0_2_um_filter_39_13</name>
    <dbReference type="NCBI Taxonomy" id="1974825"/>
    <lineage>
        <taxon>Bacteria</taxon>
        <taxon>Candidatus Roizmaniibacteriota</taxon>
    </lineage>
</organism>
<dbReference type="GO" id="GO:0005524">
    <property type="term" value="F:ATP binding"/>
    <property type="evidence" value="ECO:0007669"/>
    <property type="project" value="UniProtKB-UniRule"/>
</dbReference>
<dbReference type="InterPro" id="IPR001564">
    <property type="entry name" value="Nucleoside_diP_kinase"/>
</dbReference>
<feature type="binding site" evidence="7 8">
    <location>
        <position position="102"/>
    </location>
    <ligand>
        <name>ATP</name>
        <dbReference type="ChEBI" id="CHEBI:30616"/>
    </ligand>
</feature>
<keyword evidence="7" id="KW-0546">Nucleotide metabolism</keyword>
<dbReference type="EC" id="2.7.4.6" evidence="7"/>
<dbReference type="GO" id="GO:0046872">
    <property type="term" value="F:metal ion binding"/>
    <property type="evidence" value="ECO:0007669"/>
    <property type="project" value="UniProtKB-KW"/>
</dbReference>
<dbReference type="GO" id="GO:0006241">
    <property type="term" value="P:CTP biosynthetic process"/>
    <property type="evidence" value="ECO:0007669"/>
    <property type="project" value="UniProtKB-UniRule"/>
</dbReference>
<comment type="similarity">
    <text evidence="2 7 8 9">Belongs to the NDK family.</text>
</comment>
<dbReference type="NCBIfam" id="NF001908">
    <property type="entry name" value="PRK00668.1"/>
    <property type="match status" value="1"/>
</dbReference>
<keyword evidence="7" id="KW-0597">Phosphoprotein</keyword>
<keyword evidence="7" id="KW-0963">Cytoplasm</keyword>
<comment type="cofactor">
    <cofactor evidence="1 7">
        <name>Mg(2+)</name>
        <dbReference type="ChEBI" id="CHEBI:18420"/>
    </cofactor>
</comment>
<dbReference type="SUPFAM" id="SSF54919">
    <property type="entry name" value="Nucleoside diphosphate kinase, NDK"/>
    <property type="match status" value="1"/>
</dbReference>
<comment type="function">
    <text evidence="7">Major role in the synthesis of nucleoside triphosphates other than ATP. The ATP gamma phosphate is transferred to the NDP beta phosphate via a ping-pong mechanism, using a phosphorylated active-site intermediate.</text>
</comment>
<feature type="binding site" evidence="7 8">
    <location>
        <position position="91"/>
    </location>
    <ligand>
        <name>ATP</name>
        <dbReference type="ChEBI" id="CHEBI:30616"/>
    </ligand>
</feature>
<proteinExistence type="inferred from homology"/>
<feature type="binding site" evidence="7 8">
    <location>
        <position position="85"/>
    </location>
    <ligand>
        <name>ATP</name>
        <dbReference type="ChEBI" id="CHEBI:30616"/>
    </ligand>
</feature>
<dbReference type="SMART" id="SM00562">
    <property type="entry name" value="NDK"/>
    <property type="match status" value="1"/>
</dbReference>
<comment type="caution">
    <text evidence="11">The sequence shown here is derived from an EMBL/GenBank/DDBJ whole genome shotgun (WGS) entry which is preliminary data.</text>
</comment>
<dbReference type="AlphaFoldDB" id="A0A2M7TZI3"/>
<dbReference type="Proteomes" id="UP000228503">
    <property type="component" value="Unassembled WGS sequence"/>
</dbReference>
<dbReference type="GO" id="GO:0006228">
    <property type="term" value="P:UTP biosynthetic process"/>
    <property type="evidence" value="ECO:0007669"/>
    <property type="project" value="UniProtKB-UniRule"/>
</dbReference>
<dbReference type="PRINTS" id="PR01243">
    <property type="entry name" value="NUCDPKINASE"/>
</dbReference>
<dbReference type="PROSITE" id="PS51374">
    <property type="entry name" value="NDPK_LIKE"/>
    <property type="match status" value="1"/>
</dbReference>
<comment type="catalytic activity">
    <reaction evidence="7">
        <text>a ribonucleoside 5'-diphosphate + ATP = a ribonucleoside 5'-triphosphate + ADP</text>
        <dbReference type="Rhea" id="RHEA:18113"/>
        <dbReference type="ChEBI" id="CHEBI:30616"/>
        <dbReference type="ChEBI" id="CHEBI:57930"/>
        <dbReference type="ChEBI" id="CHEBI:61557"/>
        <dbReference type="ChEBI" id="CHEBI:456216"/>
        <dbReference type="EC" id="2.7.4.6"/>
    </reaction>
</comment>
<evidence type="ECO:0000256" key="9">
    <source>
        <dbReference type="RuleBase" id="RU004011"/>
    </source>
</evidence>
<dbReference type="PANTHER" id="PTHR11349">
    <property type="entry name" value="NUCLEOSIDE DIPHOSPHATE KINASE"/>
    <property type="match status" value="1"/>
</dbReference>
<dbReference type="InterPro" id="IPR036850">
    <property type="entry name" value="NDK-like_dom_sf"/>
</dbReference>
<dbReference type="GO" id="GO:0005737">
    <property type="term" value="C:cytoplasm"/>
    <property type="evidence" value="ECO:0007669"/>
    <property type="project" value="UniProtKB-SubCell"/>
</dbReference>
<dbReference type="FunFam" id="3.30.70.141:FF:000002">
    <property type="entry name" value="Nucleoside diphosphate kinase"/>
    <property type="match status" value="1"/>
</dbReference>
<keyword evidence="7" id="KW-0479">Metal-binding</keyword>
<comment type="function">
    <text evidence="5">(Microbial infection) Catalyzes the phosphorylation of dZDP to dZTP, when the bacterium is infected by a phage that produces the substrate for the synthesis of dZTP (2- amino-2'-deoxyadenosine 5'-triphosphate), which is then used by the phage as a DNA polymerase substrate.</text>
</comment>
<dbReference type="InterPro" id="IPR034907">
    <property type="entry name" value="NDK-like_dom"/>
</dbReference>
<comment type="catalytic activity">
    <reaction evidence="7">
        <text>a 2'-deoxyribonucleoside 5'-diphosphate + ATP = a 2'-deoxyribonucleoside 5'-triphosphate + ADP</text>
        <dbReference type="Rhea" id="RHEA:44640"/>
        <dbReference type="ChEBI" id="CHEBI:30616"/>
        <dbReference type="ChEBI" id="CHEBI:61560"/>
        <dbReference type="ChEBI" id="CHEBI:73316"/>
        <dbReference type="ChEBI" id="CHEBI:456216"/>
        <dbReference type="EC" id="2.7.4.6"/>
    </reaction>
</comment>
<name>A0A2M7TZI3_9BACT</name>
<evidence type="ECO:0000256" key="4">
    <source>
        <dbReference type="ARBA" id="ARBA00022777"/>
    </source>
</evidence>
<dbReference type="HAMAP" id="MF_00451">
    <property type="entry name" value="NDP_kinase"/>
    <property type="match status" value="1"/>
</dbReference>
<accession>A0A2M7TZI3</accession>
<dbReference type="Gene3D" id="3.30.70.141">
    <property type="entry name" value="Nucleoside diphosphate kinase-like domain"/>
    <property type="match status" value="1"/>
</dbReference>
<feature type="active site" description="Pros-phosphohistidine intermediate" evidence="7 8">
    <location>
        <position position="115"/>
    </location>
</feature>
<feature type="binding site" evidence="7 8">
    <location>
        <position position="112"/>
    </location>
    <ligand>
        <name>ATP</name>
        <dbReference type="ChEBI" id="CHEBI:30616"/>
    </ligand>
</feature>
<evidence type="ECO:0000256" key="2">
    <source>
        <dbReference type="ARBA" id="ARBA00008142"/>
    </source>
</evidence>
<dbReference type="EMBL" id="PFOB01000028">
    <property type="protein sequence ID" value="PIZ63238.1"/>
    <property type="molecule type" value="Genomic_DNA"/>
</dbReference>
<keyword evidence="7" id="KW-0460">Magnesium</keyword>
<evidence type="ECO:0000256" key="1">
    <source>
        <dbReference type="ARBA" id="ARBA00001946"/>
    </source>
</evidence>